<gene>
    <name evidence="2" type="ORF">LAZ67_8000402</name>
</gene>
<dbReference type="Proteomes" id="UP001235939">
    <property type="component" value="Chromosome 08"/>
</dbReference>
<protein>
    <submittedName>
        <fullName evidence="2">Uncharacterized protein</fullName>
    </submittedName>
</protein>
<keyword evidence="3" id="KW-1185">Reference proteome</keyword>
<dbReference type="EMBL" id="CP092870">
    <property type="protein sequence ID" value="UYV70734.1"/>
    <property type="molecule type" value="Genomic_DNA"/>
</dbReference>
<feature type="region of interest" description="Disordered" evidence="1">
    <location>
        <begin position="462"/>
        <end position="490"/>
    </location>
</feature>
<feature type="region of interest" description="Disordered" evidence="1">
    <location>
        <begin position="589"/>
        <end position="723"/>
    </location>
</feature>
<feature type="compositionally biased region" description="Basic and acidic residues" evidence="1">
    <location>
        <begin position="630"/>
        <end position="640"/>
    </location>
</feature>
<accession>A0ABY6KQ85</accession>
<reference evidence="2 3" key="1">
    <citation type="submission" date="2022-01" db="EMBL/GenBank/DDBJ databases">
        <title>A chromosomal length assembly of Cordylochernes scorpioides.</title>
        <authorList>
            <person name="Zeh D."/>
            <person name="Zeh J."/>
        </authorList>
    </citation>
    <scope>NUCLEOTIDE SEQUENCE [LARGE SCALE GENOMIC DNA]</scope>
    <source>
        <strain evidence="2">IN4F17</strain>
        <tissue evidence="2">Whole Body</tissue>
    </source>
</reference>
<dbReference type="PRINTS" id="PR01217">
    <property type="entry name" value="PRICHEXTENSN"/>
</dbReference>
<feature type="compositionally biased region" description="Pro residues" evidence="1">
    <location>
        <begin position="468"/>
        <end position="488"/>
    </location>
</feature>
<feature type="compositionally biased region" description="Low complexity" evidence="1">
    <location>
        <begin position="331"/>
        <end position="371"/>
    </location>
</feature>
<evidence type="ECO:0000313" key="3">
    <source>
        <dbReference type="Proteomes" id="UP001235939"/>
    </source>
</evidence>
<evidence type="ECO:0000256" key="1">
    <source>
        <dbReference type="SAM" id="MobiDB-lite"/>
    </source>
</evidence>
<feature type="compositionally biased region" description="Low complexity" evidence="1">
    <location>
        <begin position="378"/>
        <end position="388"/>
    </location>
</feature>
<feature type="compositionally biased region" description="Low complexity" evidence="1">
    <location>
        <begin position="693"/>
        <end position="715"/>
    </location>
</feature>
<organism evidence="2 3">
    <name type="scientific">Cordylochernes scorpioides</name>
    <dbReference type="NCBI Taxonomy" id="51811"/>
    <lineage>
        <taxon>Eukaryota</taxon>
        <taxon>Metazoa</taxon>
        <taxon>Ecdysozoa</taxon>
        <taxon>Arthropoda</taxon>
        <taxon>Chelicerata</taxon>
        <taxon>Arachnida</taxon>
        <taxon>Pseudoscorpiones</taxon>
        <taxon>Cheliferoidea</taxon>
        <taxon>Chernetidae</taxon>
        <taxon>Cordylochernes</taxon>
    </lineage>
</organism>
<proteinExistence type="predicted"/>
<sequence length="723" mass="81296">MPGHRKRRQFKQTDAFTRGMVIGPKRAVIVAVYACGVDVEKGPIRQQLWNAPPCDNVESWFGAQSRMIPDNSQEPLQTTLQQVEELFENLNTNTILEPLYRDYYRKEIAVVFPSNREDILEDLSLEQRSVLKLFLDKAIVGEKSDLDGTLSDFRTELAAWACLATTDVQASRSHNRLLRNSLRNKVSSAEKDRQAAAYLGLSGGYESVVKNIDTSFSCEGRAEGYYADVNNDCKIFHRCVPIRSYNGIDVAYIKRYSFFCPLSTQFDQRYQSQGHQLQDLDLLPQNQGHLHQSLNLPPQNQGLQLQDLNLPLRNQGHQLQDLDLLPQNQGHLHQSLNLPPQNQGHLLQGLNLPPQNQGHQLQDLNLPPQNQGHLHQSLNLPPQNQGHLLQGLNLPPQNQGHQLQDLNPPPQNQGHLLQGLSHQMNGLDLLPWPTGKPWITLKPKPPVPTLKPIPSIVDPVNPEVISSPQPPSPSSKPWPTRKPWPTLKPWPTHKPRPTWITLKPKPVDPYTVEPPTVDPEIIYPPGPQPPNPTYPGLPESLKETISKLLEQEIAKIQNKIKMKVFPNWVNKWSHKLPHGHRPRLPPYYLPEGIVEEGGSGEEDSDLDYWYGSENHPENVPVPGPDGLPALEHENYPDHSSDSMNLPVSSLEDLSVLSPESHSISVPTGYPELQHPESAPVLENHPAPSHEDYPVLSSEELPESQPHPESSPEVPSDYSQEHST</sequence>
<feature type="region of interest" description="Disordered" evidence="1">
    <location>
        <begin position="331"/>
        <end position="388"/>
    </location>
</feature>
<name>A0ABY6KQ85_9ARAC</name>
<evidence type="ECO:0000313" key="2">
    <source>
        <dbReference type="EMBL" id="UYV70734.1"/>
    </source>
</evidence>